<evidence type="ECO:0000313" key="2">
    <source>
        <dbReference type="EMBL" id="MBW7458780.1"/>
    </source>
</evidence>
<dbReference type="Proteomes" id="UP001519887">
    <property type="component" value="Unassembled WGS sequence"/>
</dbReference>
<sequence length="170" mass="19779">MVNRFRWGVLLQKPFIFFSILMILKMLLVWSVVFKETGGSFGMTLLTGIPSIWFIFCLIESFAYRKKLGTYLAVDLVLTIVYFAVIMYYKYFGVIVTYHELRQVNQVSEVNSSVISLMDPYYLFIFTDIIVLFILMLTNRRFRVWGRGLSVRESRSWFAAGQVLALAACV</sequence>
<proteinExistence type="predicted"/>
<keyword evidence="1" id="KW-0472">Membrane</keyword>
<accession>A0ABS7CDH1</accession>
<keyword evidence="1" id="KW-0812">Transmembrane</keyword>
<dbReference type="EMBL" id="JAHZIK010001340">
    <property type="protein sequence ID" value="MBW7458780.1"/>
    <property type="molecule type" value="Genomic_DNA"/>
</dbReference>
<name>A0ABS7CDH1_9BACL</name>
<gene>
    <name evidence="2" type="ORF">K0U00_32520</name>
</gene>
<keyword evidence="3" id="KW-1185">Reference proteome</keyword>
<feature type="transmembrane region" description="Helical" evidence="1">
    <location>
        <begin position="121"/>
        <end position="138"/>
    </location>
</feature>
<comment type="caution">
    <text evidence="2">The sequence shown here is derived from an EMBL/GenBank/DDBJ whole genome shotgun (WGS) entry which is preliminary data.</text>
</comment>
<feature type="transmembrane region" description="Helical" evidence="1">
    <location>
        <begin position="71"/>
        <end position="89"/>
    </location>
</feature>
<feature type="transmembrane region" description="Helical" evidence="1">
    <location>
        <begin position="15"/>
        <end position="34"/>
    </location>
</feature>
<feature type="non-terminal residue" evidence="2">
    <location>
        <position position="170"/>
    </location>
</feature>
<organism evidence="2 3">
    <name type="scientific">Paenibacillus sepulcri</name>
    <dbReference type="NCBI Taxonomy" id="359917"/>
    <lineage>
        <taxon>Bacteria</taxon>
        <taxon>Bacillati</taxon>
        <taxon>Bacillota</taxon>
        <taxon>Bacilli</taxon>
        <taxon>Bacillales</taxon>
        <taxon>Paenibacillaceae</taxon>
        <taxon>Paenibacillus</taxon>
    </lineage>
</organism>
<keyword evidence="1" id="KW-1133">Transmembrane helix</keyword>
<reference evidence="2 3" key="1">
    <citation type="submission" date="2021-07" db="EMBL/GenBank/DDBJ databases">
        <title>Paenibacillus radiodurans sp. nov., isolated from the southeastern edge of Tengger Desert.</title>
        <authorList>
            <person name="Zhang G."/>
        </authorList>
    </citation>
    <scope>NUCLEOTIDE SEQUENCE [LARGE SCALE GENOMIC DNA]</scope>
    <source>
        <strain evidence="2 3">CCM 7311</strain>
    </source>
</reference>
<protein>
    <submittedName>
        <fullName evidence="2">LTA synthase family protein</fullName>
    </submittedName>
</protein>
<evidence type="ECO:0000256" key="1">
    <source>
        <dbReference type="SAM" id="Phobius"/>
    </source>
</evidence>
<evidence type="ECO:0000313" key="3">
    <source>
        <dbReference type="Proteomes" id="UP001519887"/>
    </source>
</evidence>
<feature type="transmembrane region" description="Helical" evidence="1">
    <location>
        <begin position="40"/>
        <end position="59"/>
    </location>
</feature>